<dbReference type="RefSeq" id="WP_072624978.1">
    <property type="nucleotide sequence ID" value="NZ_CP013290.1"/>
</dbReference>
<dbReference type="PANTHER" id="PTHR31885:SF6">
    <property type="entry name" value="GH04784P"/>
    <property type="match status" value="1"/>
</dbReference>
<gene>
    <name evidence="6" type="ORF">ASJ30_10035</name>
</gene>
<evidence type="ECO:0000256" key="1">
    <source>
        <dbReference type="ARBA" id="ARBA00004141"/>
    </source>
</evidence>
<comment type="similarity">
    <text evidence="2">Belongs to the TMEM86 family.</text>
</comment>
<reference evidence="6 7" key="1">
    <citation type="submission" date="2015-11" db="EMBL/GenBank/DDBJ databases">
        <authorList>
            <person name="Zhang Y."/>
            <person name="Guo Z."/>
        </authorList>
    </citation>
    <scope>NUCLEOTIDE SEQUENCE [LARGE SCALE GENOMIC DNA]</scope>
    <source>
        <strain evidence="6 7">YFY001</strain>
    </source>
</reference>
<dbReference type="KEGG" id="jte:ASJ30_10035"/>
<dbReference type="Pfam" id="PF07947">
    <property type="entry name" value="YhhN"/>
    <property type="match status" value="1"/>
</dbReference>
<evidence type="ECO:0008006" key="8">
    <source>
        <dbReference type="Google" id="ProtNLM"/>
    </source>
</evidence>
<evidence type="ECO:0000313" key="6">
    <source>
        <dbReference type="EMBL" id="APH01821.1"/>
    </source>
</evidence>
<accession>A0A1L3MHI9</accession>
<evidence type="ECO:0000256" key="3">
    <source>
        <dbReference type="ARBA" id="ARBA00022692"/>
    </source>
</evidence>
<dbReference type="GO" id="GO:0016020">
    <property type="term" value="C:membrane"/>
    <property type="evidence" value="ECO:0007669"/>
    <property type="project" value="UniProtKB-SubCell"/>
</dbReference>
<keyword evidence="4" id="KW-1133">Transmembrane helix</keyword>
<sequence>MSFSSFVRDRADLLAYAPLALATTAADVLGRDRAHVTTKVALVPTLAAGVLATRSQRGAARTGTLLTALVGSTVGDWFMYRSSRTEGDESRRLMQIGASAFGVQQAGLIALLLRDGARPHRRPVAITGATLAGLAVLDTDGGAPDPVLTGYGLLLGSMSALAMGDGERPRNGRAVALGGALFLVSDAAIIVGQQYAKTPRAQAISSAVILSTYTAALGLLVHGLRDEG</sequence>
<name>A0A1L3MHI9_9MICO</name>
<proteinExistence type="inferred from homology"/>
<dbReference type="InterPro" id="IPR012506">
    <property type="entry name" value="TMEM86B-like"/>
</dbReference>
<dbReference type="Proteomes" id="UP000182938">
    <property type="component" value="Chromosome"/>
</dbReference>
<evidence type="ECO:0000256" key="2">
    <source>
        <dbReference type="ARBA" id="ARBA00007375"/>
    </source>
</evidence>
<dbReference type="PANTHER" id="PTHR31885">
    <property type="entry name" value="GH04784P"/>
    <property type="match status" value="1"/>
</dbReference>
<organism evidence="6 7">
    <name type="scientific">Janibacter indicus</name>
    <dbReference type="NCBI Taxonomy" id="857417"/>
    <lineage>
        <taxon>Bacteria</taxon>
        <taxon>Bacillati</taxon>
        <taxon>Actinomycetota</taxon>
        <taxon>Actinomycetes</taxon>
        <taxon>Micrococcales</taxon>
        <taxon>Intrasporangiaceae</taxon>
        <taxon>Janibacter</taxon>
    </lineage>
</organism>
<dbReference type="EMBL" id="CP013290">
    <property type="protein sequence ID" value="APH01821.1"/>
    <property type="molecule type" value="Genomic_DNA"/>
</dbReference>
<evidence type="ECO:0000256" key="5">
    <source>
        <dbReference type="ARBA" id="ARBA00023136"/>
    </source>
</evidence>
<keyword evidence="3" id="KW-0812">Transmembrane</keyword>
<protein>
    <recommendedName>
        <fullName evidence="8">YhhN-like protein</fullName>
    </recommendedName>
</protein>
<dbReference type="AlphaFoldDB" id="A0A1L3MHI9"/>
<keyword evidence="5" id="KW-0472">Membrane</keyword>
<keyword evidence="7" id="KW-1185">Reference proteome</keyword>
<comment type="subcellular location">
    <subcellularLocation>
        <location evidence="1">Membrane</location>
        <topology evidence="1">Multi-pass membrane protein</topology>
    </subcellularLocation>
</comment>
<dbReference type="GO" id="GO:0016787">
    <property type="term" value="F:hydrolase activity"/>
    <property type="evidence" value="ECO:0007669"/>
    <property type="project" value="TreeGrafter"/>
</dbReference>
<evidence type="ECO:0000313" key="7">
    <source>
        <dbReference type="Proteomes" id="UP000182938"/>
    </source>
</evidence>
<evidence type="ECO:0000256" key="4">
    <source>
        <dbReference type="ARBA" id="ARBA00022989"/>
    </source>
</evidence>